<dbReference type="Gene3D" id="2.60.120.10">
    <property type="entry name" value="Jelly Rolls"/>
    <property type="match status" value="1"/>
</dbReference>
<dbReference type="Proteomes" id="UP000241440">
    <property type="component" value="Unassembled WGS sequence"/>
</dbReference>
<dbReference type="InterPro" id="IPR018062">
    <property type="entry name" value="HTH_AraC-typ_CS"/>
</dbReference>
<accession>A0A855SC42</accession>
<dbReference type="PROSITE" id="PS01124">
    <property type="entry name" value="HTH_ARAC_FAMILY_2"/>
    <property type="match status" value="1"/>
</dbReference>
<dbReference type="RefSeq" id="WP_045083156.1">
    <property type="nucleotide sequence ID" value="NZ_JZSX01000004.1"/>
</dbReference>
<dbReference type="InterPro" id="IPR050204">
    <property type="entry name" value="AraC_XylS_family_regulators"/>
</dbReference>
<dbReference type="PANTHER" id="PTHR46796">
    <property type="entry name" value="HTH-TYPE TRANSCRIPTIONAL ACTIVATOR RHAS-RELATED"/>
    <property type="match status" value="1"/>
</dbReference>
<feature type="domain" description="HTH araC/xylS-type" evidence="4">
    <location>
        <begin position="153"/>
        <end position="251"/>
    </location>
</feature>
<dbReference type="EMBL" id="PYOY01000004">
    <property type="protein sequence ID" value="PSX07525.1"/>
    <property type="molecule type" value="Genomic_DNA"/>
</dbReference>
<dbReference type="AlphaFoldDB" id="A0A855SC42"/>
<dbReference type="InterPro" id="IPR018060">
    <property type="entry name" value="HTH_AraC"/>
</dbReference>
<dbReference type="PRINTS" id="PR00032">
    <property type="entry name" value="HTHARAC"/>
</dbReference>
<keyword evidence="3" id="KW-0804">Transcription</keyword>
<keyword evidence="1" id="KW-0805">Transcription regulation</keyword>
<organism evidence="5 6">
    <name type="scientific">Photobacterium angustum</name>
    <dbReference type="NCBI Taxonomy" id="661"/>
    <lineage>
        <taxon>Bacteria</taxon>
        <taxon>Pseudomonadati</taxon>
        <taxon>Pseudomonadota</taxon>
        <taxon>Gammaproteobacteria</taxon>
        <taxon>Vibrionales</taxon>
        <taxon>Vibrionaceae</taxon>
        <taxon>Photobacterium</taxon>
    </lineage>
</organism>
<evidence type="ECO:0000256" key="2">
    <source>
        <dbReference type="ARBA" id="ARBA00023125"/>
    </source>
</evidence>
<dbReference type="GeneID" id="61228659"/>
<dbReference type="InterPro" id="IPR014710">
    <property type="entry name" value="RmlC-like_jellyroll"/>
</dbReference>
<evidence type="ECO:0000259" key="4">
    <source>
        <dbReference type="PROSITE" id="PS01124"/>
    </source>
</evidence>
<dbReference type="GO" id="GO:0003700">
    <property type="term" value="F:DNA-binding transcription factor activity"/>
    <property type="evidence" value="ECO:0007669"/>
    <property type="project" value="InterPro"/>
</dbReference>
<dbReference type="SMART" id="SM00342">
    <property type="entry name" value="HTH_ARAC"/>
    <property type="match status" value="1"/>
</dbReference>
<evidence type="ECO:0000256" key="3">
    <source>
        <dbReference type="ARBA" id="ARBA00023163"/>
    </source>
</evidence>
<dbReference type="InterPro" id="IPR020449">
    <property type="entry name" value="Tscrpt_reg_AraC-type_HTH"/>
</dbReference>
<dbReference type="GO" id="GO:0043565">
    <property type="term" value="F:sequence-specific DNA binding"/>
    <property type="evidence" value="ECO:0007669"/>
    <property type="project" value="InterPro"/>
</dbReference>
<gene>
    <name evidence="5" type="ORF">C0W41_09730</name>
</gene>
<evidence type="ECO:0000313" key="5">
    <source>
        <dbReference type="EMBL" id="PSX07525.1"/>
    </source>
</evidence>
<evidence type="ECO:0000313" key="6">
    <source>
        <dbReference type="Proteomes" id="UP000241440"/>
    </source>
</evidence>
<evidence type="ECO:0000256" key="1">
    <source>
        <dbReference type="ARBA" id="ARBA00023015"/>
    </source>
</evidence>
<proteinExistence type="predicted"/>
<dbReference type="PANTHER" id="PTHR46796:SF10">
    <property type="entry name" value="TRANSCRIPTIONAL ACTIVATOR FEAR"/>
    <property type="match status" value="1"/>
</dbReference>
<comment type="caution">
    <text evidence="5">The sequence shown here is derived from an EMBL/GenBank/DDBJ whole genome shotgun (WGS) entry which is preliminary data.</text>
</comment>
<protein>
    <submittedName>
        <fullName evidence="5">AraC family transcriptional regulator</fullName>
    </submittedName>
</protein>
<reference evidence="5 6" key="1">
    <citation type="submission" date="2018-01" db="EMBL/GenBank/DDBJ databases">
        <title>Whole genome sequencing of Histamine producing bacteria.</title>
        <authorList>
            <person name="Butler K."/>
        </authorList>
    </citation>
    <scope>NUCLEOTIDE SEQUENCE [LARGE SCALE GENOMIC DNA]</scope>
    <source>
        <strain evidence="5 6">A2-1</strain>
    </source>
</reference>
<dbReference type="Gene3D" id="1.10.10.60">
    <property type="entry name" value="Homeodomain-like"/>
    <property type="match status" value="2"/>
</dbReference>
<dbReference type="SUPFAM" id="SSF46689">
    <property type="entry name" value="Homeodomain-like"/>
    <property type="match status" value="2"/>
</dbReference>
<keyword evidence="2" id="KW-0238">DNA-binding</keyword>
<name>A0A855SC42_PHOAN</name>
<sequence>MENATTTFNIVSLSDSMTRHAHNYHQMVVGLTGQSEFDIKGVRKGLLAGTGCAVSANVEHSFYGDHDNQVLVVNTPLRCSDNSMALFAESSRTGYFNLDLRTQQLISLLTAEAQQSKTDTGLSNSISQTIFYLLKRSLISPTQERPTPRLDISLIDSYIQQHLDKKISVAELASLVFLAQSQFYLLFKEQIGITPHQYVLRKRLEFAKQLILGQRMPLSQIAQLSGFSSQSSFSQAFRRLYGHPPTRYQDHV</sequence>
<dbReference type="PROSITE" id="PS00041">
    <property type="entry name" value="HTH_ARAC_FAMILY_1"/>
    <property type="match status" value="1"/>
</dbReference>
<dbReference type="Pfam" id="PF12833">
    <property type="entry name" value="HTH_18"/>
    <property type="match status" value="1"/>
</dbReference>
<dbReference type="InterPro" id="IPR009057">
    <property type="entry name" value="Homeodomain-like_sf"/>
</dbReference>